<feature type="domain" description="LEM" evidence="3">
    <location>
        <begin position="11"/>
        <end position="55"/>
    </location>
</feature>
<dbReference type="SMART" id="SM00540">
    <property type="entry name" value="LEM"/>
    <property type="match status" value="1"/>
</dbReference>
<keyword evidence="2" id="KW-0812">Transmembrane</keyword>
<feature type="transmembrane region" description="Helical" evidence="2">
    <location>
        <begin position="205"/>
        <end position="225"/>
    </location>
</feature>
<feature type="compositionally biased region" description="Acidic residues" evidence="1">
    <location>
        <begin position="106"/>
        <end position="120"/>
    </location>
</feature>
<dbReference type="SUPFAM" id="SSF63451">
    <property type="entry name" value="LEM domain"/>
    <property type="match status" value="1"/>
</dbReference>
<name>A0A8B7PEE2_HYAAZ</name>
<evidence type="ECO:0000256" key="1">
    <source>
        <dbReference type="SAM" id="MobiDB-lite"/>
    </source>
</evidence>
<keyword evidence="2" id="KW-0472">Membrane</keyword>
<keyword evidence="4" id="KW-1185">Reference proteome</keyword>
<proteinExistence type="predicted"/>
<evidence type="ECO:0000256" key="2">
    <source>
        <dbReference type="SAM" id="Phobius"/>
    </source>
</evidence>
<dbReference type="AlphaFoldDB" id="A0A8B7PEE2"/>
<dbReference type="KEGG" id="hazt:108680213"/>
<dbReference type="InterPro" id="IPR051656">
    <property type="entry name" value="LEM_domain"/>
</dbReference>
<dbReference type="InterPro" id="IPR011015">
    <property type="entry name" value="LEM/LEM-like_dom_sf"/>
</dbReference>
<dbReference type="GeneID" id="108680213"/>
<dbReference type="PANTHER" id="PTHR12019">
    <property type="entry name" value="LAMINA-ASSOCIATED POLYPEPTIDE THYMOPOIETIN"/>
    <property type="match status" value="1"/>
</dbReference>
<dbReference type="Gene3D" id="1.10.720.40">
    <property type="match status" value="1"/>
</dbReference>
<dbReference type="CDD" id="cd12934">
    <property type="entry name" value="LEM"/>
    <property type="match status" value="1"/>
</dbReference>
<sequence length="263" mass="28059">MEADASLIVGGLDVAKLSDDELFEQLSSHGAVVGPIVGTTRKIYQRKLVTLLGGSVNNSSFSESFTPDCGGESDVPPSQAYKERLTSGAPRGRLNRSIREVVGGNLEDEEEEEEEEECEEAVERCLGSTAGQTSTPLYSPSPRRPLHPSSAAFSSYKDNGYDSTPLLPRPSLTHRTHQTSPASPQADRSSSPVTGNSTASGSSSIVFKIIALVIICALLYFFFIAKPEKDGFASLEHMAKTAADAMHKSKSGGHQDAPKRTGL</sequence>
<organism evidence="4 5">
    <name type="scientific">Hyalella azteca</name>
    <name type="common">Amphipod</name>
    <dbReference type="NCBI Taxonomy" id="294128"/>
    <lineage>
        <taxon>Eukaryota</taxon>
        <taxon>Metazoa</taxon>
        <taxon>Ecdysozoa</taxon>
        <taxon>Arthropoda</taxon>
        <taxon>Crustacea</taxon>
        <taxon>Multicrustacea</taxon>
        <taxon>Malacostraca</taxon>
        <taxon>Eumalacostraca</taxon>
        <taxon>Peracarida</taxon>
        <taxon>Amphipoda</taxon>
        <taxon>Senticaudata</taxon>
        <taxon>Talitrida</taxon>
        <taxon>Talitroidea</taxon>
        <taxon>Hyalellidae</taxon>
        <taxon>Hyalella</taxon>
    </lineage>
</organism>
<evidence type="ECO:0000313" key="5">
    <source>
        <dbReference type="RefSeq" id="XP_018024483.1"/>
    </source>
</evidence>
<dbReference type="PROSITE" id="PS50954">
    <property type="entry name" value="LEM"/>
    <property type="match status" value="1"/>
</dbReference>
<dbReference type="FunFam" id="1.10.720.40:FF:000001">
    <property type="entry name" value="LEM domain containing 2, isoform CRA_a"/>
    <property type="match status" value="1"/>
</dbReference>
<dbReference type="OrthoDB" id="6363067at2759"/>
<evidence type="ECO:0000313" key="4">
    <source>
        <dbReference type="Proteomes" id="UP000694843"/>
    </source>
</evidence>
<dbReference type="InterPro" id="IPR003887">
    <property type="entry name" value="LEM_dom"/>
</dbReference>
<evidence type="ECO:0000259" key="3">
    <source>
        <dbReference type="PROSITE" id="PS50954"/>
    </source>
</evidence>
<feature type="compositionally biased region" description="Polar residues" evidence="1">
    <location>
        <begin position="178"/>
        <end position="200"/>
    </location>
</feature>
<dbReference type="Proteomes" id="UP000694843">
    <property type="component" value="Unplaced"/>
</dbReference>
<feature type="region of interest" description="Disordered" evidence="1">
    <location>
        <begin position="101"/>
        <end position="200"/>
    </location>
</feature>
<protein>
    <submittedName>
        <fullName evidence="5">LEM protein 2 isoform X1</fullName>
    </submittedName>
</protein>
<accession>A0A8B7PEE2</accession>
<keyword evidence="2" id="KW-1133">Transmembrane helix</keyword>
<dbReference type="RefSeq" id="XP_018024483.1">
    <property type="nucleotide sequence ID" value="XM_018168994.2"/>
</dbReference>
<dbReference type="Pfam" id="PF03020">
    <property type="entry name" value="LEM"/>
    <property type="match status" value="1"/>
</dbReference>
<dbReference type="PANTHER" id="PTHR12019:SF9">
    <property type="entry name" value="THYMOPOIETIN"/>
    <property type="match status" value="1"/>
</dbReference>
<reference evidence="5" key="1">
    <citation type="submission" date="2025-08" db="UniProtKB">
        <authorList>
            <consortium name="RefSeq"/>
        </authorList>
    </citation>
    <scope>IDENTIFICATION</scope>
    <source>
        <tissue evidence="5">Whole organism</tissue>
    </source>
</reference>
<gene>
    <name evidence="5" type="primary">LOC108680213</name>
</gene>